<dbReference type="InterPro" id="IPR054612">
    <property type="entry name" value="Phage_capsid-like_C"/>
</dbReference>
<keyword evidence="2" id="KW-0175">Coiled coil</keyword>
<evidence type="ECO:0000259" key="3">
    <source>
        <dbReference type="Pfam" id="PF05065"/>
    </source>
</evidence>
<dbReference type="Proteomes" id="UP000824264">
    <property type="component" value="Unassembled WGS sequence"/>
</dbReference>
<gene>
    <name evidence="4" type="ORF">H9874_03110</name>
</gene>
<protein>
    <submittedName>
        <fullName evidence="4">Phage major capsid protein</fullName>
    </submittedName>
</protein>
<evidence type="ECO:0000313" key="4">
    <source>
        <dbReference type="EMBL" id="HIW78119.1"/>
    </source>
</evidence>
<dbReference type="EMBL" id="DXGI01000110">
    <property type="protein sequence ID" value="HIW78119.1"/>
    <property type="molecule type" value="Genomic_DNA"/>
</dbReference>
<organism evidence="4 5">
    <name type="scientific">Candidatus Bilophila faecipullorum</name>
    <dbReference type="NCBI Taxonomy" id="2838482"/>
    <lineage>
        <taxon>Bacteria</taxon>
        <taxon>Pseudomonadati</taxon>
        <taxon>Thermodesulfobacteriota</taxon>
        <taxon>Desulfovibrionia</taxon>
        <taxon>Desulfovibrionales</taxon>
        <taxon>Desulfovibrionaceae</taxon>
        <taxon>Bilophila</taxon>
    </lineage>
</organism>
<feature type="coiled-coil region" evidence="2">
    <location>
        <begin position="3"/>
        <end position="56"/>
    </location>
</feature>
<proteinExistence type="predicted"/>
<evidence type="ECO:0000256" key="2">
    <source>
        <dbReference type="SAM" id="Coils"/>
    </source>
</evidence>
<reference evidence="4" key="2">
    <citation type="submission" date="2021-04" db="EMBL/GenBank/DDBJ databases">
        <authorList>
            <person name="Gilroy R."/>
        </authorList>
    </citation>
    <scope>NUCLEOTIDE SEQUENCE</scope>
    <source>
        <strain evidence="4">ChiSxjej5B17-1746</strain>
    </source>
</reference>
<reference evidence="4" key="1">
    <citation type="journal article" date="2021" name="PeerJ">
        <title>Extensive microbial diversity within the chicken gut microbiome revealed by metagenomics and culture.</title>
        <authorList>
            <person name="Gilroy R."/>
            <person name="Ravi A."/>
            <person name="Getino M."/>
            <person name="Pursley I."/>
            <person name="Horton D.L."/>
            <person name="Alikhan N.F."/>
            <person name="Baker D."/>
            <person name="Gharbi K."/>
            <person name="Hall N."/>
            <person name="Watson M."/>
            <person name="Adriaenssens E.M."/>
            <person name="Foster-Nyarko E."/>
            <person name="Jarju S."/>
            <person name="Secka A."/>
            <person name="Antonio M."/>
            <person name="Oren A."/>
            <person name="Chaudhuri R.R."/>
            <person name="La Ragione R."/>
            <person name="Hildebrand F."/>
            <person name="Pallen M.J."/>
        </authorList>
    </citation>
    <scope>NUCLEOTIDE SEQUENCE</scope>
    <source>
        <strain evidence="4">ChiSxjej5B17-1746</strain>
    </source>
</reference>
<sequence length="393" mass="42288">MSIQELREKRTAKAREYRNLLDRHPEAIPEEVGKELDGLEAEISALDEAVARHEKALALEAERLKEEPSRDGRKDAGRALFNTWMRHGPQALTAEDWAAIRNTMSTGTDEQGGYTVPTEVSGTIIEALKAFGGMRSVATVISTTTGVPMSMPTSDGTSEEGEILGENAQAGAADPTFGVVNLTVHKYSSKTVAVPIELLQDSGADIEAFVNARLITRLGRITNRHFTVGSGTGQPSGVLTGATLGTEGAAGQLDAVTYDDLVELEHSLDPAYREGGRCCFMFADATLKALKKLKDGQGRPLWLPGVDVKEPASILGYRYVINQAVPAMAAGAKSLLFGDFSKYVIRDAMSITMRRFDDSAFAQKGQVGFLAFMRSGGVLTDAQAVKFFQHAEA</sequence>
<dbReference type="NCBIfam" id="TIGR01554">
    <property type="entry name" value="major_cap_HK97"/>
    <property type="match status" value="1"/>
</dbReference>
<accession>A0A9D1U810</accession>
<dbReference type="Gene3D" id="3.30.2320.10">
    <property type="entry name" value="hypothetical protein PF0899 domain"/>
    <property type="match status" value="1"/>
</dbReference>
<evidence type="ECO:0000256" key="1">
    <source>
        <dbReference type="ARBA" id="ARBA00004328"/>
    </source>
</evidence>
<comment type="subcellular location">
    <subcellularLocation>
        <location evidence="1">Virion</location>
    </subcellularLocation>
</comment>
<name>A0A9D1U810_9BACT</name>
<comment type="caution">
    <text evidence="4">The sequence shown here is derived from an EMBL/GenBank/DDBJ whole genome shotgun (WGS) entry which is preliminary data.</text>
</comment>
<dbReference type="AlphaFoldDB" id="A0A9D1U810"/>
<feature type="domain" description="Phage capsid-like C-terminal" evidence="3">
    <location>
        <begin position="112"/>
        <end position="389"/>
    </location>
</feature>
<evidence type="ECO:0000313" key="5">
    <source>
        <dbReference type="Proteomes" id="UP000824264"/>
    </source>
</evidence>
<dbReference type="Pfam" id="PF05065">
    <property type="entry name" value="Phage_capsid"/>
    <property type="match status" value="1"/>
</dbReference>
<dbReference type="Gene3D" id="3.30.2400.10">
    <property type="entry name" value="Major capsid protein gp5"/>
    <property type="match status" value="1"/>
</dbReference>
<dbReference type="SUPFAM" id="SSF56563">
    <property type="entry name" value="Major capsid protein gp5"/>
    <property type="match status" value="1"/>
</dbReference>
<dbReference type="InterPro" id="IPR024455">
    <property type="entry name" value="Phage_capsid"/>
</dbReference>